<organism evidence="9 10">
    <name type="scientific">Myceligenerans crystallogenes</name>
    <dbReference type="NCBI Taxonomy" id="316335"/>
    <lineage>
        <taxon>Bacteria</taxon>
        <taxon>Bacillati</taxon>
        <taxon>Actinomycetota</taxon>
        <taxon>Actinomycetes</taxon>
        <taxon>Micrococcales</taxon>
        <taxon>Promicromonosporaceae</taxon>
        <taxon>Myceligenerans</taxon>
    </lineage>
</organism>
<dbReference type="PRINTS" id="PR00038">
    <property type="entry name" value="HTHLUXR"/>
</dbReference>
<dbReference type="SUPFAM" id="SSF52172">
    <property type="entry name" value="CheY-like"/>
    <property type="match status" value="1"/>
</dbReference>
<evidence type="ECO:0000256" key="2">
    <source>
        <dbReference type="ARBA" id="ARBA00023015"/>
    </source>
</evidence>
<keyword evidence="1 5" id="KW-0597">Phosphoprotein</keyword>
<name>A0ABN2N8B4_9MICO</name>
<dbReference type="PROSITE" id="PS00622">
    <property type="entry name" value="HTH_LUXR_1"/>
    <property type="match status" value="1"/>
</dbReference>
<evidence type="ECO:0000259" key="7">
    <source>
        <dbReference type="PROSITE" id="PS50043"/>
    </source>
</evidence>
<dbReference type="InterPro" id="IPR058245">
    <property type="entry name" value="NreC/VraR/RcsB-like_REC"/>
</dbReference>
<dbReference type="InterPro" id="IPR011006">
    <property type="entry name" value="CheY-like_superfamily"/>
</dbReference>
<keyword evidence="2" id="KW-0805">Transcription regulation</keyword>
<dbReference type="Gene3D" id="3.40.50.2300">
    <property type="match status" value="1"/>
</dbReference>
<gene>
    <name evidence="9" type="ORF">GCM10009751_05250</name>
</gene>
<dbReference type="Proteomes" id="UP001501094">
    <property type="component" value="Unassembled WGS sequence"/>
</dbReference>
<evidence type="ECO:0000313" key="9">
    <source>
        <dbReference type="EMBL" id="GAA1851678.1"/>
    </source>
</evidence>
<feature type="domain" description="Response regulatory" evidence="8">
    <location>
        <begin position="41"/>
        <end position="157"/>
    </location>
</feature>
<dbReference type="InterPro" id="IPR000792">
    <property type="entry name" value="Tscrpt_reg_LuxR_C"/>
</dbReference>
<dbReference type="SUPFAM" id="SSF46894">
    <property type="entry name" value="C-terminal effector domain of the bipartite response regulators"/>
    <property type="match status" value="1"/>
</dbReference>
<protein>
    <submittedName>
        <fullName evidence="9">Response regulator transcription factor</fullName>
    </submittedName>
</protein>
<dbReference type="PROSITE" id="PS50110">
    <property type="entry name" value="RESPONSE_REGULATORY"/>
    <property type="match status" value="1"/>
</dbReference>
<dbReference type="Pfam" id="PF00072">
    <property type="entry name" value="Response_reg"/>
    <property type="match status" value="1"/>
</dbReference>
<evidence type="ECO:0000256" key="1">
    <source>
        <dbReference type="ARBA" id="ARBA00022553"/>
    </source>
</evidence>
<dbReference type="InterPro" id="IPR039420">
    <property type="entry name" value="WalR-like"/>
</dbReference>
<feature type="region of interest" description="Disordered" evidence="6">
    <location>
        <begin position="1"/>
        <end position="37"/>
    </location>
</feature>
<dbReference type="EMBL" id="BAAANL010000001">
    <property type="protein sequence ID" value="GAA1851678.1"/>
    <property type="molecule type" value="Genomic_DNA"/>
</dbReference>
<dbReference type="SMART" id="SM00421">
    <property type="entry name" value="HTH_LUXR"/>
    <property type="match status" value="1"/>
</dbReference>
<dbReference type="InterPro" id="IPR001789">
    <property type="entry name" value="Sig_transdc_resp-reg_receiver"/>
</dbReference>
<dbReference type="SMART" id="SM00448">
    <property type="entry name" value="REC"/>
    <property type="match status" value="1"/>
</dbReference>
<dbReference type="InterPro" id="IPR016032">
    <property type="entry name" value="Sig_transdc_resp-reg_C-effctor"/>
</dbReference>
<evidence type="ECO:0000256" key="5">
    <source>
        <dbReference type="PROSITE-ProRule" id="PRU00169"/>
    </source>
</evidence>
<keyword evidence="4" id="KW-0804">Transcription</keyword>
<dbReference type="PROSITE" id="PS50043">
    <property type="entry name" value="HTH_LUXR_2"/>
    <property type="match status" value="1"/>
</dbReference>
<keyword evidence="3" id="KW-0238">DNA-binding</keyword>
<dbReference type="PANTHER" id="PTHR43214:SF24">
    <property type="entry name" value="TRANSCRIPTIONAL REGULATORY PROTEIN NARL-RELATED"/>
    <property type="match status" value="1"/>
</dbReference>
<proteinExistence type="predicted"/>
<evidence type="ECO:0000256" key="3">
    <source>
        <dbReference type="ARBA" id="ARBA00023125"/>
    </source>
</evidence>
<keyword evidence="10" id="KW-1185">Reference proteome</keyword>
<accession>A0ABN2N8B4</accession>
<reference evidence="9 10" key="1">
    <citation type="journal article" date="2019" name="Int. J. Syst. Evol. Microbiol.">
        <title>The Global Catalogue of Microorganisms (GCM) 10K type strain sequencing project: providing services to taxonomists for standard genome sequencing and annotation.</title>
        <authorList>
            <consortium name="The Broad Institute Genomics Platform"/>
            <consortium name="The Broad Institute Genome Sequencing Center for Infectious Disease"/>
            <person name="Wu L."/>
            <person name="Ma J."/>
        </authorList>
    </citation>
    <scope>NUCLEOTIDE SEQUENCE [LARGE SCALE GENOMIC DNA]</scope>
    <source>
        <strain evidence="9 10">JCM 14326</strain>
    </source>
</reference>
<feature type="domain" description="HTH luxR-type" evidence="7">
    <location>
        <begin position="186"/>
        <end position="251"/>
    </location>
</feature>
<evidence type="ECO:0000256" key="6">
    <source>
        <dbReference type="SAM" id="MobiDB-lite"/>
    </source>
</evidence>
<dbReference type="Pfam" id="PF00196">
    <property type="entry name" value="GerE"/>
    <property type="match status" value="1"/>
</dbReference>
<dbReference type="PANTHER" id="PTHR43214">
    <property type="entry name" value="TWO-COMPONENT RESPONSE REGULATOR"/>
    <property type="match status" value="1"/>
</dbReference>
<sequence length="253" mass="26372">MNPLSPPNGNGSRTGPSSRVTAGVPGETGAPGRDPSSSRITVVLVDDEMLVRVGLKLILGGAPDLEVVGEASDGVAGVELVRRLVPDVVLMDIRMPRSDGLTATRELMAAGTASRVIVLTTFDTDEMVLDALRAGAAGFLLKDTPPEKLVEAVRAAAAGEPTLSPSVTAQLIASVAQPKDDRVDRATARLEALTGRERDVAIAIGKGRSNAQIATDLYMSESTVKTHVGRILTKLEADNRVQVAITIHDAGLV</sequence>
<evidence type="ECO:0000313" key="10">
    <source>
        <dbReference type="Proteomes" id="UP001501094"/>
    </source>
</evidence>
<feature type="compositionally biased region" description="Polar residues" evidence="6">
    <location>
        <begin position="7"/>
        <end position="20"/>
    </location>
</feature>
<comment type="caution">
    <text evidence="9">The sequence shown here is derived from an EMBL/GenBank/DDBJ whole genome shotgun (WGS) entry which is preliminary data.</text>
</comment>
<dbReference type="CDD" id="cd17535">
    <property type="entry name" value="REC_NarL-like"/>
    <property type="match status" value="1"/>
</dbReference>
<feature type="modified residue" description="4-aspartylphosphate" evidence="5">
    <location>
        <position position="92"/>
    </location>
</feature>
<evidence type="ECO:0000259" key="8">
    <source>
        <dbReference type="PROSITE" id="PS50110"/>
    </source>
</evidence>
<evidence type="ECO:0000256" key="4">
    <source>
        <dbReference type="ARBA" id="ARBA00023163"/>
    </source>
</evidence>
<dbReference type="CDD" id="cd06170">
    <property type="entry name" value="LuxR_C_like"/>
    <property type="match status" value="1"/>
</dbReference>